<evidence type="ECO:0000256" key="2">
    <source>
        <dbReference type="SAM" id="SignalP"/>
    </source>
</evidence>
<feature type="region of interest" description="Disordered" evidence="1">
    <location>
        <begin position="244"/>
        <end position="285"/>
    </location>
</feature>
<name>A0A5S6QZD9_TRIMR</name>
<dbReference type="Proteomes" id="UP000046395">
    <property type="component" value="Unassembled WGS sequence"/>
</dbReference>
<evidence type="ECO:0000256" key="1">
    <source>
        <dbReference type="SAM" id="MobiDB-lite"/>
    </source>
</evidence>
<keyword evidence="3" id="KW-1185">Reference proteome</keyword>
<sequence>MKDLALCALFAAWLALVVADHFEEVTVFDESFFNNGALSPAGRLELSRNEEGRKLGTTEPKSQRPMDYGEAVAIGHSIMERLAAHKSTHPVNFSPAQQQFLATIQSTIIARGQEKGPVHPHQLNSPMTSATLGTLNDEQGTHSEYVPYSGGYRMIKKVEPDSSSRHWDHFGDVTPSEFRASNFESDHVELLPDGSQRRRWYSQSLQPRQEQSAVIPILGVEDYVVDPSAYLMAKPKSLRRSLRGESFMSKERRGRRRQRNSVNGQVLRTESLISPNQSDERARSNQQPLWITLARARKNWEVRFKPGSQGLQPYLTVREFRAPGSEPIVREGFLGNNTFRVVANVQGTSPPLQADVQNGQLTTSSLNDNVRILNLTGIDTSNIPSLEQVPMEFLKNVLNITSLMANDEFKRKKFKCVITLETKMTICGYVLENNNP</sequence>
<dbReference type="AlphaFoldDB" id="A0A5S6QZD9"/>
<accession>A0A5S6QZD9</accession>
<organism evidence="3 4">
    <name type="scientific">Trichuris muris</name>
    <name type="common">Mouse whipworm</name>
    <dbReference type="NCBI Taxonomy" id="70415"/>
    <lineage>
        <taxon>Eukaryota</taxon>
        <taxon>Metazoa</taxon>
        <taxon>Ecdysozoa</taxon>
        <taxon>Nematoda</taxon>
        <taxon>Enoplea</taxon>
        <taxon>Dorylaimia</taxon>
        <taxon>Trichinellida</taxon>
        <taxon>Trichuridae</taxon>
        <taxon>Trichuris</taxon>
    </lineage>
</organism>
<feature type="signal peptide" evidence="2">
    <location>
        <begin position="1"/>
        <end position="19"/>
    </location>
</feature>
<keyword evidence="2" id="KW-0732">Signal</keyword>
<feature type="region of interest" description="Disordered" evidence="1">
    <location>
        <begin position="44"/>
        <end position="65"/>
    </location>
</feature>
<feature type="compositionally biased region" description="Basic and acidic residues" evidence="1">
    <location>
        <begin position="45"/>
        <end position="64"/>
    </location>
</feature>
<feature type="chain" id="PRO_5024443484" evidence="2">
    <location>
        <begin position="20"/>
        <end position="436"/>
    </location>
</feature>
<evidence type="ECO:0000313" key="4">
    <source>
        <dbReference type="WBParaSite" id="TMUE_3000012751.1"/>
    </source>
</evidence>
<dbReference type="WBParaSite" id="TMUE_3000012751.1">
    <property type="protein sequence ID" value="TMUE_3000012751.1"/>
    <property type="gene ID" value="WBGene00293801"/>
</dbReference>
<evidence type="ECO:0000313" key="3">
    <source>
        <dbReference type="Proteomes" id="UP000046395"/>
    </source>
</evidence>
<proteinExistence type="predicted"/>
<protein>
    <submittedName>
        <fullName evidence="4">TGF-beta propeptide domain-containing protein</fullName>
    </submittedName>
</protein>
<reference evidence="4" key="1">
    <citation type="submission" date="2019-12" db="UniProtKB">
        <authorList>
            <consortium name="WormBaseParasite"/>
        </authorList>
    </citation>
    <scope>IDENTIFICATION</scope>
</reference>